<keyword evidence="4" id="KW-0805">Transcription regulation</keyword>
<dbReference type="HOGENOM" id="CLU_529820_0_0_10"/>
<dbReference type="SUPFAM" id="SSF46689">
    <property type="entry name" value="Homeodomain-like"/>
    <property type="match status" value="1"/>
</dbReference>
<keyword evidence="6" id="KW-0804">Transcription</keyword>
<dbReference type="PROSITE" id="PS01124">
    <property type="entry name" value="HTH_ARAC_FAMILY_2"/>
    <property type="match status" value="1"/>
</dbReference>
<dbReference type="InterPro" id="IPR009057">
    <property type="entry name" value="Homeodomain-like_sf"/>
</dbReference>
<dbReference type="SMART" id="SM00342">
    <property type="entry name" value="HTH_ARAC"/>
    <property type="match status" value="1"/>
</dbReference>
<dbReference type="STRING" id="688246.Premu_0588"/>
<evidence type="ECO:0000256" key="1">
    <source>
        <dbReference type="ARBA" id="ARBA00004196"/>
    </source>
</evidence>
<dbReference type="Pfam" id="PF13407">
    <property type="entry name" value="Peripla_BP_4"/>
    <property type="match status" value="1"/>
</dbReference>
<keyword evidence="8" id="KW-0472">Membrane</keyword>
<reference evidence="11" key="1">
    <citation type="journal article" date="2011" name="Stand. Genomic Sci.">
        <title>Non-contiguous finished genome sequence of the opportunistic oral pathogen Prevotella multisaccharivorax type strain (PPPA20).</title>
        <authorList>
            <person name="Pati A."/>
            <person name="Gronow S."/>
            <person name="Lu M."/>
            <person name="Lapidus A."/>
            <person name="Nolan M."/>
            <person name="Lucas S."/>
            <person name="Hammon N."/>
            <person name="Deshpande S."/>
            <person name="Cheng J.F."/>
            <person name="Tapia R."/>
            <person name="Han C."/>
            <person name="Goodwin L."/>
            <person name="Pitluck S."/>
            <person name="Liolios K."/>
            <person name="Pagani I."/>
            <person name="Mavromatis K."/>
            <person name="Mikhailova N."/>
            <person name="Huntemann M."/>
            <person name="Chen A."/>
            <person name="Palaniappan K."/>
            <person name="Land M."/>
            <person name="Hauser L."/>
            <person name="Detter J.C."/>
            <person name="Brambilla E.M."/>
            <person name="Rohde M."/>
            <person name="Goker M."/>
            <person name="Woyke T."/>
            <person name="Bristow J."/>
            <person name="Eisen J.A."/>
            <person name="Markowitz V."/>
            <person name="Hugenholtz P."/>
            <person name="Kyrpides N.C."/>
            <person name="Klenk H.P."/>
            <person name="Ivanova N."/>
        </authorList>
    </citation>
    <scope>NUCLEOTIDE SEQUENCE [LARGE SCALE GENOMIC DNA]</scope>
    <source>
        <strain evidence="11">DSM 17128</strain>
    </source>
</reference>
<dbReference type="CDD" id="cd06308">
    <property type="entry name" value="PBP1_sensor_kinase-like"/>
    <property type="match status" value="1"/>
</dbReference>
<dbReference type="Pfam" id="PF12833">
    <property type="entry name" value="HTH_18"/>
    <property type="match status" value="1"/>
</dbReference>
<dbReference type="InterPro" id="IPR025997">
    <property type="entry name" value="SBP_2_dom"/>
</dbReference>
<dbReference type="OrthoDB" id="358279at2"/>
<dbReference type="Gene3D" id="3.40.50.2300">
    <property type="match status" value="2"/>
</dbReference>
<keyword evidence="3" id="KW-0732">Signal</keyword>
<dbReference type="GO" id="GO:0043565">
    <property type="term" value="F:sequence-specific DNA binding"/>
    <property type="evidence" value="ECO:0007669"/>
    <property type="project" value="InterPro"/>
</dbReference>
<dbReference type="InterPro" id="IPR018062">
    <property type="entry name" value="HTH_AraC-typ_CS"/>
</dbReference>
<evidence type="ECO:0000259" key="9">
    <source>
        <dbReference type="PROSITE" id="PS01124"/>
    </source>
</evidence>
<dbReference type="SUPFAM" id="SSF53822">
    <property type="entry name" value="Periplasmic binding protein-like I"/>
    <property type="match status" value="1"/>
</dbReference>
<dbReference type="InterPro" id="IPR028082">
    <property type="entry name" value="Peripla_BP_I"/>
</dbReference>
<feature type="coiled-coil region" evidence="7">
    <location>
        <begin position="366"/>
        <end position="393"/>
    </location>
</feature>
<protein>
    <submittedName>
        <fullName evidence="10">Transcriptional regulator, AraC family</fullName>
    </submittedName>
</protein>
<evidence type="ECO:0000256" key="4">
    <source>
        <dbReference type="ARBA" id="ARBA00023015"/>
    </source>
</evidence>
<keyword evidence="8" id="KW-0812">Transmembrane</keyword>
<evidence type="ECO:0000256" key="2">
    <source>
        <dbReference type="ARBA" id="ARBA00007639"/>
    </source>
</evidence>
<dbReference type="Gene3D" id="1.10.10.60">
    <property type="entry name" value="Homeodomain-like"/>
    <property type="match status" value="1"/>
</dbReference>
<dbReference type="EMBL" id="GL945017">
    <property type="protein sequence ID" value="EGN56064.1"/>
    <property type="molecule type" value="Genomic_DNA"/>
</dbReference>
<dbReference type="GO" id="GO:0030313">
    <property type="term" value="C:cell envelope"/>
    <property type="evidence" value="ECO:0007669"/>
    <property type="project" value="UniProtKB-SubCell"/>
</dbReference>
<dbReference type="eggNOG" id="COG2207">
    <property type="taxonomic scope" value="Bacteria"/>
</dbReference>
<keyword evidence="8" id="KW-1133">Transmembrane helix</keyword>
<evidence type="ECO:0000256" key="5">
    <source>
        <dbReference type="ARBA" id="ARBA00023125"/>
    </source>
</evidence>
<dbReference type="PROSITE" id="PS51257">
    <property type="entry name" value="PROKAR_LIPOPROTEIN"/>
    <property type="match status" value="1"/>
</dbReference>
<dbReference type="GO" id="GO:0030246">
    <property type="term" value="F:carbohydrate binding"/>
    <property type="evidence" value="ECO:0007669"/>
    <property type="project" value="UniProtKB-ARBA"/>
</dbReference>
<dbReference type="Proteomes" id="UP000002772">
    <property type="component" value="Unassembled WGS sequence"/>
</dbReference>
<evidence type="ECO:0000313" key="10">
    <source>
        <dbReference type="EMBL" id="EGN56064.1"/>
    </source>
</evidence>
<gene>
    <name evidence="10" type="ORF">Premu_0588</name>
</gene>
<comment type="subcellular location">
    <subcellularLocation>
        <location evidence="1">Cell envelope</location>
    </subcellularLocation>
</comment>
<dbReference type="GO" id="GO:0003700">
    <property type="term" value="F:DNA-binding transcription factor activity"/>
    <property type="evidence" value="ECO:0007669"/>
    <property type="project" value="InterPro"/>
</dbReference>
<sequence>MVPLKHRSTFCIVYIAFIYLAVWLLSSCSRGYRIGVSQCVGGPWRDKVNNEMISAQHLFDKDVRVDIVNADNDTKQQVRQIDSMIQAGVDLLIISPNEDAPLKSSLDRARQKGIPVILYDRKAEGYYTAFIGGDNIDAGKSMGIYAVSLAYSNIERQGKPKILELNGPLISTPDIERHKGFKFVMNKHLQMDYRVVATDWTRESTNAVLTKLLKSGYLPEVVFCHSDWAAFGATDALKALHLEKCVKVLGVDGLPGKGEGIEAVRNGQLAGTYIYPTHGTDVIELALKILEHKPYQKVNNIKGTVVNNENASGLSHSAEQLALQGNQLNAIQKKLESYLSLYHVVSAALVIAVGLIILAVIALILIVHAARKERKAKQQMMELNREQMKFRENGGLINDLYHVIETKMSDPNLRVDDIAADVGMSRTQLYRKLKTVMDVAPNDLLKDARLNKARQLLHTTTASVSEIAFAVGFSSQSYFTSCYKQKYGINPSEDRI</sequence>
<evidence type="ECO:0000256" key="6">
    <source>
        <dbReference type="ARBA" id="ARBA00023163"/>
    </source>
</evidence>
<evidence type="ECO:0000313" key="11">
    <source>
        <dbReference type="Proteomes" id="UP000002772"/>
    </source>
</evidence>
<dbReference type="PANTHER" id="PTHR46847:SF1">
    <property type="entry name" value="D-ALLOSE-BINDING PERIPLASMIC PROTEIN-RELATED"/>
    <property type="match status" value="1"/>
</dbReference>
<evidence type="ECO:0000256" key="8">
    <source>
        <dbReference type="SAM" id="Phobius"/>
    </source>
</evidence>
<dbReference type="InterPro" id="IPR018060">
    <property type="entry name" value="HTH_AraC"/>
</dbReference>
<dbReference type="PRINTS" id="PR00032">
    <property type="entry name" value="HTHARAC"/>
</dbReference>
<dbReference type="eggNOG" id="COG1879">
    <property type="taxonomic scope" value="Bacteria"/>
</dbReference>
<accession>F8N5Q2</accession>
<dbReference type="AlphaFoldDB" id="F8N5Q2"/>
<evidence type="ECO:0000256" key="7">
    <source>
        <dbReference type="SAM" id="Coils"/>
    </source>
</evidence>
<feature type="domain" description="HTH araC/xylS-type" evidence="9">
    <location>
        <begin position="398"/>
        <end position="496"/>
    </location>
</feature>
<proteinExistence type="inferred from homology"/>
<keyword evidence="5" id="KW-0238">DNA-binding</keyword>
<dbReference type="PROSITE" id="PS00041">
    <property type="entry name" value="HTH_ARAC_FAMILY_1"/>
    <property type="match status" value="1"/>
</dbReference>
<comment type="similarity">
    <text evidence="2">Belongs to the bacterial solute-binding protein 2 family.</text>
</comment>
<organism evidence="10 11">
    <name type="scientific">Hallella multisaccharivorax DSM 17128</name>
    <dbReference type="NCBI Taxonomy" id="688246"/>
    <lineage>
        <taxon>Bacteria</taxon>
        <taxon>Pseudomonadati</taxon>
        <taxon>Bacteroidota</taxon>
        <taxon>Bacteroidia</taxon>
        <taxon>Bacteroidales</taxon>
        <taxon>Prevotellaceae</taxon>
        <taxon>Hallella</taxon>
    </lineage>
</organism>
<dbReference type="InterPro" id="IPR020449">
    <property type="entry name" value="Tscrpt_reg_AraC-type_HTH"/>
</dbReference>
<feature type="transmembrane region" description="Helical" evidence="8">
    <location>
        <begin position="7"/>
        <end position="25"/>
    </location>
</feature>
<keyword evidence="7" id="KW-0175">Coiled coil</keyword>
<feature type="transmembrane region" description="Helical" evidence="8">
    <location>
        <begin position="341"/>
        <end position="370"/>
    </location>
</feature>
<keyword evidence="11" id="KW-1185">Reference proteome</keyword>
<name>F8N5Q2_9BACT</name>
<evidence type="ECO:0000256" key="3">
    <source>
        <dbReference type="ARBA" id="ARBA00022729"/>
    </source>
</evidence>
<dbReference type="PANTHER" id="PTHR46847">
    <property type="entry name" value="D-ALLOSE-BINDING PERIPLASMIC PROTEIN-RELATED"/>
    <property type="match status" value="1"/>
</dbReference>